<dbReference type="HOGENOM" id="CLU_2726574_0_0_1"/>
<sequence>MVMLPVCCRNRCYSTPRNASTKRRCPPNVTPLKMTAVVSEMHVDGRIIVGATCGRQQRYSDDGRQTLEGGLP</sequence>
<reference evidence="1" key="1">
    <citation type="submission" date="2015-04" db="UniProtKB">
        <authorList>
            <consortium name="EnsemblPlants"/>
        </authorList>
    </citation>
    <scope>IDENTIFICATION</scope>
</reference>
<keyword evidence="2" id="KW-1185">Reference proteome</keyword>
<evidence type="ECO:0000313" key="1">
    <source>
        <dbReference type="EnsemblPlants" id="OPUNC11G03020.1"/>
    </source>
</evidence>
<dbReference type="AlphaFoldDB" id="A0A0E0MCJ2"/>
<protein>
    <submittedName>
        <fullName evidence="1">Uncharacterized protein</fullName>
    </submittedName>
</protein>
<organism evidence="1">
    <name type="scientific">Oryza punctata</name>
    <name type="common">Red rice</name>
    <dbReference type="NCBI Taxonomy" id="4537"/>
    <lineage>
        <taxon>Eukaryota</taxon>
        <taxon>Viridiplantae</taxon>
        <taxon>Streptophyta</taxon>
        <taxon>Embryophyta</taxon>
        <taxon>Tracheophyta</taxon>
        <taxon>Spermatophyta</taxon>
        <taxon>Magnoliopsida</taxon>
        <taxon>Liliopsida</taxon>
        <taxon>Poales</taxon>
        <taxon>Poaceae</taxon>
        <taxon>BOP clade</taxon>
        <taxon>Oryzoideae</taxon>
        <taxon>Oryzeae</taxon>
        <taxon>Oryzinae</taxon>
        <taxon>Oryza</taxon>
    </lineage>
</organism>
<proteinExistence type="predicted"/>
<dbReference type="Proteomes" id="UP000026962">
    <property type="component" value="Chromosome 11"/>
</dbReference>
<dbReference type="EnsemblPlants" id="OPUNC11G03020.1">
    <property type="protein sequence ID" value="OPUNC11G03020.1"/>
    <property type="gene ID" value="OPUNC11G03020"/>
</dbReference>
<reference evidence="1" key="2">
    <citation type="submission" date="2018-05" db="EMBL/GenBank/DDBJ databases">
        <title>OpunRS2 (Oryza punctata Reference Sequence Version 2).</title>
        <authorList>
            <person name="Zhang J."/>
            <person name="Kudrna D."/>
            <person name="Lee S."/>
            <person name="Talag J."/>
            <person name="Welchert J."/>
            <person name="Wing R.A."/>
        </authorList>
    </citation>
    <scope>NUCLEOTIDE SEQUENCE [LARGE SCALE GENOMIC DNA]</scope>
</reference>
<accession>A0A0E0MCJ2</accession>
<evidence type="ECO:0000313" key="2">
    <source>
        <dbReference type="Proteomes" id="UP000026962"/>
    </source>
</evidence>
<dbReference type="Gramene" id="OPUNC11G03020.1">
    <property type="protein sequence ID" value="OPUNC11G03020.1"/>
    <property type="gene ID" value="OPUNC11G03020"/>
</dbReference>
<name>A0A0E0MCJ2_ORYPU</name>